<dbReference type="RefSeq" id="WP_266057468.1">
    <property type="nucleotide sequence ID" value="NZ_JAPFQN010000006.1"/>
</dbReference>
<sequence>MKYKVLILVLFITIIQLSCNRQDKPHNEILLNNFKNEKENFDQLVKTLNQDTSISKYHSNILLPKEVKEAIHKIGVRELNYVSRHEKCKNEIGYEIVFDNYDWYLYYNQCNLIELNYGDTLIQDGVRYWGINSNWFLVNLPRKSKD</sequence>
<dbReference type="EMBL" id="JAPFQN010000006">
    <property type="protein sequence ID" value="MCX2744934.1"/>
    <property type="molecule type" value="Genomic_DNA"/>
</dbReference>
<proteinExistence type="predicted"/>
<keyword evidence="2" id="KW-1185">Reference proteome</keyword>
<gene>
    <name evidence="1" type="ORF">OO013_13710</name>
</gene>
<evidence type="ECO:0000313" key="1">
    <source>
        <dbReference type="EMBL" id="MCX2744934.1"/>
    </source>
</evidence>
<evidence type="ECO:0008006" key="3">
    <source>
        <dbReference type="Google" id="ProtNLM"/>
    </source>
</evidence>
<protein>
    <recommendedName>
        <fullName evidence="3">Lipoprotein</fullName>
    </recommendedName>
</protein>
<accession>A0ABT3RT22</accession>
<name>A0ABT3RT22_9BACT</name>
<reference evidence="1 2" key="1">
    <citation type="submission" date="2022-11" db="EMBL/GenBank/DDBJ databases">
        <title>The characterization of three novel Bacteroidetes species and genomic analysis of their roles in tidal elemental geochemical cycles.</title>
        <authorList>
            <person name="Ma K."/>
        </authorList>
    </citation>
    <scope>NUCLEOTIDE SEQUENCE [LARGE SCALE GENOMIC DNA]</scope>
    <source>
        <strain evidence="1 2">M17</strain>
    </source>
</reference>
<evidence type="ECO:0000313" key="2">
    <source>
        <dbReference type="Proteomes" id="UP001209885"/>
    </source>
</evidence>
<dbReference type="Proteomes" id="UP001209885">
    <property type="component" value="Unassembled WGS sequence"/>
</dbReference>
<comment type="caution">
    <text evidence="1">The sequence shown here is derived from an EMBL/GenBank/DDBJ whole genome shotgun (WGS) entry which is preliminary data.</text>
</comment>
<organism evidence="1 2">
    <name type="scientific">Mangrovivirga halotolerans</name>
    <dbReference type="NCBI Taxonomy" id="2993936"/>
    <lineage>
        <taxon>Bacteria</taxon>
        <taxon>Pseudomonadati</taxon>
        <taxon>Bacteroidota</taxon>
        <taxon>Cytophagia</taxon>
        <taxon>Cytophagales</taxon>
        <taxon>Mangrovivirgaceae</taxon>
        <taxon>Mangrovivirga</taxon>
    </lineage>
</organism>